<protein>
    <submittedName>
        <fullName evidence="5">Methionine import ATP-binding protein MetN 2</fullName>
        <ecNumber evidence="5">3.6.3.-</ecNumber>
    </submittedName>
</protein>
<dbReference type="Proteomes" id="UP000319342">
    <property type="component" value="Chromosome"/>
</dbReference>
<name>A0A518D2T9_9BACT</name>
<sequence>MSRVVVEARGLTVGWSGEPLLEKLDFEVASGDVFAILGGSGTGKSTLLRHLIGLEAPLGGTIEVNGEPPSLVGRPRHGVLFQSGALFGSMSLLENVVLPLRHWTDVREPERREIAAAKLRLVGLGGFEHYMPAEISGGMKKRAGIARALALDPELLFLDEPSAGLDPVTSSHLDDLILSLNQNLGVTIVIVTHELHSIFQVVSRCILLHRERRGIIATGDPRELARTSTDVRVREFFRSADAAGRHAGNAQ</sequence>
<evidence type="ECO:0000313" key="5">
    <source>
        <dbReference type="EMBL" id="QDU85765.1"/>
    </source>
</evidence>
<keyword evidence="3 5" id="KW-0067">ATP-binding</keyword>
<keyword evidence="6" id="KW-1185">Reference proteome</keyword>
<dbReference type="PROSITE" id="PS50893">
    <property type="entry name" value="ABC_TRANSPORTER_2"/>
    <property type="match status" value="1"/>
</dbReference>
<dbReference type="GO" id="GO:0016887">
    <property type="term" value="F:ATP hydrolysis activity"/>
    <property type="evidence" value="ECO:0007669"/>
    <property type="project" value="InterPro"/>
</dbReference>
<keyword evidence="1" id="KW-0813">Transport</keyword>
<dbReference type="EMBL" id="CP036290">
    <property type="protein sequence ID" value="QDU85765.1"/>
    <property type="molecule type" value="Genomic_DNA"/>
</dbReference>
<dbReference type="PANTHER" id="PTHR43023:SF3">
    <property type="entry name" value="PROTEIN TRIGALACTOSYLDIACYLGLYCEROL 3, CHLOROPLASTIC"/>
    <property type="match status" value="1"/>
</dbReference>
<dbReference type="InterPro" id="IPR027417">
    <property type="entry name" value="P-loop_NTPase"/>
</dbReference>
<gene>
    <name evidence="5" type="primary">metN2</name>
    <name evidence="5" type="ORF">Pla163_29020</name>
</gene>
<dbReference type="EC" id="3.6.3.-" evidence="5"/>
<keyword evidence="2" id="KW-0547">Nucleotide-binding</keyword>
<dbReference type="OrthoDB" id="9772862at2"/>
<feature type="domain" description="ABC transporter" evidence="4">
    <location>
        <begin position="6"/>
        <end position="237"/>
    </location>
</feature>
<dbReference type="GO" id="GO:0005524">
    <property type="term" value="F:ATP binding"/>
    <property type="evidence" value="ECO:0007669"/>
    <property type="project" value="UniProtKB-KW"/>
</dbReference>
<dbReference type="InterPro" id="IPR003439">
    <property type="entry name" value="ABC_transporter-like_ATP-bd"/>
</dbReference>
<evidence type="ECO:0000256" key="2">
    <source>
        <dbReference type="ARBA" id="ARBA00022741"/>
    </source>
</evidence>
<evidence type="ECO:0000256" key="3">
    <source>
        <dbReference type="ARBA" id="ARBA00022840"/>
    </source>
</evidence>
<keyword evidence="5" id="KW-0378">Hydrolase</keyword>
<dbReference type="Pfam" id="PF00005">
    <property type="entry name" value="ABC_tran"/>
    <property type="match status" value="1"/>
</dbReference>
<dbReference type="AlphaFoldDB" id="A0A518D2T9"/>
<dbReference type="RefSeq" id="WP_145189740.1">
    <property type="nucleotide sequence ID" value="NZ_CP036290.1"/>
</dbReference>
<dbReference type="PANTHER" id="PTHR43023">
    <property type="entry name" value="PROTEIN TRIGALACTOSYLDIACYLGLYCEROL 3, CHLOROPLASTIC"/>
    <property type="match status" value="1"/>
</dbReference>
<dbReference type="SUPFAM" id="SSF52540">
    <property type="entry name" value="P-loop containing nucleoside triphosphate hydrolases"/>
    <property type="match status" value="1"/>
</dbReference>
<proteinExistence type="predicted"/>
<evidence type="ECO:0000256" key="1">
    <source>
        <dbReference type="ARBA" id="ARBA00022448"/>
    </source>
</evidence>
<dbReference type="InterPro" id="IPR017871">
    <property type="entry name" value="ABC_transporter-like_CS"/>
</dbReference>
<accession>A0A518D2T9</accession>
<organism evidence="5 6">
    <name type="scientific">Rohdeia mirabilis</name>
    <dbReference type="NCBI Taxonomy" id="2528008"/>
    <lineage>
        <taxon>Bacteria</taxon>
        <taxon>Pseudomonadati</taxon>
        <taxon>Planctomycetota</taxon>
        <taxon>Planctomycetia</taxon>
        <taxon>Planctomycetia incertae sedis</taxon>
        <taxon>Rohdeia</taxon>
    </lineage>
</organism>
<evidence type="ECO:0000313" key="6">
    <source>
        <dbReference type="Proteomes" id="UP000319342"/>
    </source>
</evidence>
<evidence type="ECO:0000259" key="4">
    <source>
        <dbReference type="PROSITE" id="PS50893"/>
    </source>
</evidence>
<dbReference type="SMART" id="SM00382">
    <property type="entry name" value="AAA"/>
    <property type="match status" value="1"/>
</dbReference>
<dbReference type="InterPro" id="IPR003593">
    <property type="entry name" value="AAA+_ATPase"/>
</dbReference>
<dbReference type="PROSITE" id="PS00211">
    <property type="entry name" value="ABC_TRANSPORTER_1"/>
    <property type="match status" value="1"/>
</dbReference>
<dbReference type="Gene3D" id="3.40.50.300">
    <property type="entry name" value="P-loop containing nucleotide triphosphate hydrolases"/>
    <property type="match status" value="1"/>
</dbReference>
<reference evidence="5 6" key="1">
    <citation type="submission" date="2019-02" db="EMBL/GenBank/DDBJ databases">
        <title>Deep-cultivation of Planctomycetes and their phenomic and genomic characterization uncovers novel biology.</title>
        <authorList>
            <person name="Wiegand S."/>
            <person name="Jogler M."/>
            <person name="Boedeker C."/>
            <person name="Pinto D."/>
            <person name="Vollmers J."/>
            <person name="Rivas-Marin E."/>
            <person name="Kohn T."/>
            <person name="Peeters S.H."/>
            <person name="Heuer A."/>
            <person name="Rast P."/>
            <person name="Oberbeckmann S."/>
            <person name="Bunk B."/>
            <person name="Jeske O."/>
            <person name="Meyerdierks A."/>
            <person name="Storesund J.E."/>
            <person name="Kallscheuer N."/>
            <person name="Luecker S."/>
            <person name="Lage O.M."/>
            <person name="Pohl T."/>
            <person name="Merkel B.J."/>
            <person name="Hornburger P."/>
            <person name="Mueller R.-W."/>
            <person name="Bruemmer F."/>
            <person name="Labrenz M."/>
            <person name="Spormann A.M."/>
            <person name="Op den Camp H."/>
            <person name="Overmann J."/>
            <person name="Amann R."/>
            <person name="Jetten M.S.M."/>
            <person name="Mascher T."/>
            <person name="Medema M.H."/>
            <person name="Devos D.P."/>
            <person name="Kaster A.-K."/>
            <person name="Ovreas L."/>
            <person name="Rohde M."/>
            <person name="Galperin M.Y."/>
            <person name="Jogler C."/>
        </authorList>
    </citation>
    <scope>NUCLEOTIDE SEQUENCE [LARGE SCALE GENOMIC DNA]</scope>
    <source>
        <strain evidence="5 6">Pla163</strain>
    </source>
</reference>